<dbReference type="EMBL" id="GGEC01046626">
    <property type="protein sequence ID" value="MBX27110.1"/>
    <property type="molecule type" value="Transcribed_RNA"/>
</dbReference>
<accession>A0A2P2MA63</accession>
<dbReference type="AlphaFoldDB" id="A0A2P2MA63"/>
<name>A0A2P2MA63_RHIMU</name>
<evidence type="ECO:0000313" key="1">
    <source>
        <dbReference type="EMBL" id="MBX27110.1"/>
    </source>
</evidence>
<organism evidence="1">
    <name type="scientific">Rhizophora mucronata</name>
    <name type="common">Asiatic mangrove</name>
    <dbReference type="NCBI Taxonomy" id="61149"/>
    <lineage>
        <taxon>Eukaryota</taxon>
        <taxon>Viridiplantae</taxon>
        <taxon>Streptophyta</taxon>
        <taxon>Embryophyta</taxon>
        <taxon>Tracheophyta</taxon>
        <taxon>Spermatophyta</taxon>
        <taxon>Magnoliopsida</taxon>
        <taxon>eudicotyledons</taxon>
        <taxon>Gunneridae</taxon>
        <taxon>Pentapetalae</taxon>
        <taxon>rosids</taxon>
        <taxon>fabids</taxon>
        <taxon>Malpighiales</taxon>
        <taxon>Rhizophoraceae</taxon>
        <taxon>Rhizophora</taxon>
    </lineage>
</organism>
<sequence>MPHIVFDDYNISSLHAAWLALENRTRTKISYLNFCLPLTVVLQD</sequence>
<dbReference type="EMBL" id="GGEC01046628">
    <property type="protein sequence ID" value="MBX27112.1"/>
    <property type="molecule type" value="Transcribed_RNA"/>
</dbReference>
<proteinExistence type="predicted"/>
<reference evidence="1" key="1">
    <citation type="submission" date="2018-02" db="EMBL/GenBank/DDBJ databases">
        <title>Rhizophora mucronata_Transcriptome.</title>
        <authorList>
            <person name="Meera S.P."/>
            <person name="Sreeshan A."/>
            <person name="Augustine A."/>
        </authorList>
    </citation>
    <scope>NUCLEOTIDE SEQUENCE</scope>
    <source>
        <tissue evidence="1">Leaf</tissue>
    </source>
</reference>
<protein>
    <submittedName>
        <fullName evidence="1">Uncharacterized protein</fullName>
    </submittedName>
</protein>